<geneLocation type="plasmid" evidence="2">
    <name>p12939-PER</name>
</geneLocation>
<dbReference type="EMBL" id="MF344569">
    <property type="protein sequence ID" value="AVE20891.1"/>
    <property type="molecule type" value="Genomic_DNA"/>
</dbReference>
<dbReference type="Pfam" id="PF13539">
    <property type="entry name" value="Peptidase_M15_4"/>
    <property type="match status" value="1"/>
</dbReference>
<keyword evidence="2" id="KW-0808">Transferase</keyword>
<sequence>MFIDGDTEKQGDNKVQRGLLILANYFNAAGWYWGAAFPTEDGMHFEVSRGLLAQWKKDGLI</sequence>
<accession>A0A2L1KEY6</accession>
<name>A0A2L1KEY6_PSEAI</name>
<dbReference type="GO" id="GO:0016740">
    <property type="term" value="F:transferase activity"/>
    <property type="evidence" value="ECO:0007669"/>
    <property type="project" value="UniProtKB-KW"/>
</dbReference>
<evidence type="ECO:0000259" key="1">
    <source>
        <dbReference type="Pfam" id="PF13539"/>
    </source>
</evidence>
<protein>
    <submittedName>
        <fullName evidence="2">(Acyl-carrier-protein) S-malonyltransferase</fullName>
    </submittedName>
</protein>
<keyword evidence="2" id="KW-0614">Plasmid</keyword>
<evidence type="ECO:0000313" key="2">
    <source>
        <dbReference type="EMBL" id="AVE20891.1"/>
    </source>
</evidence>
<reference evidence="2" key="1">
    <citation type="submission" date="2017-06" db="EMBL/GenBank/DDBJ databases">
        <title>Complete sequence of p12939-PER from clinical Pseudomonas aeruginosa.</title>
        <authorList>
            <person name="Yuan M."/>
            <person name="Feng J."/>
            <person name="Zhan Z."/>
            <person name="Jiang X."/>
            <person name="Zhang D."/>
            <person name="Chen X."/>
            <person name="Zhao X."/>
            <person name="Che J."/>
            <person name="Lu J."/>
            <person name="Xu J."/>
            <person name="Li J."/>
            <person name="Zhou D."/>
        </authorList>
    </citation>
    <scope>NUCLEOTIDE SEQUENCE</scope>
    <source>
        <plasmid evidence="2">p12939-PER</plasmid>
    </source>
</reference>
<dbReference type="AlphaFoldDB" id="A0A2L1KEY6"/>
<dbReference type="InterPro" id="IPR039561">
    <property type="entry name" value="Peptidase_M15C"/>
</dbReference>
<proteinExistence type="predicted"/>
<feature type="domain" description="Peptidase M15C" evidence="1">
    <location>
        <begin position="20"/>
        <end position="47"/>
    </location>
</feature>
<dbReference type="GO" id="GO:0008233">
    <property type="term" value="F:peptidase activity"/>
    <property type="evidence" value="ECO:0007669"/>
    <property type="project" value="InterPro"/>
</dbReference>
<organism evidence="2">
    <name type="scientific">Pseudomonas aeruginosa</name>
    <dbReference type="NCBI Taxonomy" id="287"/>
    <lineage>
        <taxon>Bacteria</taxon>
        <taxon>Pseudomonadati</taxon>
        <taxon>Pseudomonadota</taxon>
        <taxon>Gammaproteobacteria</taxon>
        <taxon>Pseudomonadales</taxon>
        <taxon>Pseudomonadaceae</taxon>
        <taxon>Pseudomonas</taxon>
    </lineage>
</organism>